<comment type="subcellular location">
    <subcellularLocation>
        <location evidence="1">Secreted</location>
    </subcellularLocation>
</comment>
<dbReference type="NCBIfam" id="TIGR01965">
    <property type="entry name" value="VCBS_repeat"/>
    <property type="match status" value="2"/>
</dbReference>
<dbReference type="InterPro" id="IPR001343">
    <property type="entry name" value="Hemolysn_Ca-bd"/>
</dbReference>
<accession>A0ABS1CYQ2</accession>
<evidence type="ECO:0000259" key="4">
    <source>
        <dbReference type="Pfam" id="PF17803"/>
    </source>
</evidence>
<dbReference type="InterPro" id="IPR013783">
    <property type="entry name" value="Ig-like_fold"/>
</dbReference>
<evidence type="ECO:0000256" key="3">
    <source>
        <dbReference type="SAM" id="MobiDB-lite"/>
    </source>
</evidence>
<dbReference type="Gene3D" id="2.60.40.10">
    <property type="entry name" value="Immunoglobulins"/>
    <property type="match status" value="1"/>
</dbReference>
<dbReference type="Proteomes" id="UP000697995">
    <property type="component" value="Unassembled WGS sequence"/>
</dbReference>
<evidence type="ECO:0000256" key="2">
    <source>
        <dbReference type="ARBA" id="ARBA00022525"/>
    </source>
</evidence>
<dbReference type="Gene3D" id="2.150.10.10">
    <property type="entry name" value="Serralysin-like metalloprotease, C-terminal"/>
    <property type="match status" value="12"/>
</dbReference>
<dbReference type="PANTHER" id="PTHR38340">
    <property type="entry name" value="S-LAYER PROTEIN"/>
    <property type="match status" value="1"/>
</dbReference>
<dbReference type="InterPro" id="IPR040853">
    <property type="entry name" value="RapA2_cadherin-like"/>
</dbReference>
<sequence length="4061" mass="402700">MVVAWAQTNADLDGFGINRPQGSVPDGIQTAPAIADNTGEFFAVAWLEGSGPAQTVRARFYDSLGNPDPLLPGPVDLNDGSGAIVAGPVVAGWVEGYTVAWQERASEGEPALYHARLVGPEGLVGEEFVLPTAVGPNETLLTQEGLVLAGWSQIPDPVAGTEVVGFNAVWVATVRLEGGAVVERVMLQRYQVPLDALGNPQPAVAAGLDGLADVNGDAPEVLGEGTGVAMASLHDGEQVVAWIGADNAVKARFFAPDGGPLLNPDGNPVEVPAFGTVDAGMGAVRVGSFGVGNFGIFWVASEGGSLVIKGQIWGLPDAATAWGPLDPANPTKTIATLPPDFDGRFSVAGFGEDSDAGIVTYGTAGGMLFAQAFDPVATPTGEAFTIGTPGAAGAEKLGGGMAGLIGERAVVVWQDSQDGTDGHDIVVQIVDTREPGVTLVGDRDRTEINGRVDARRDILVGTTGDDLIVTDRGDTRNGRQADDEAHGVLGNDTLYGGGGNDHLDGGQEVLGDAGPEAATDRDTAAYRGARTDYSITVNGDGSFTVKDMRPFGRDPIGPDGLDTIMGFEELAFGSAINGPTLTVGADRVGMDLFFQARPGVPADADGTPQPWGLESTAPFTVNVGPVDAGPADLTAGVQTHPMAVGLLGGFAFAWQSGDAIYVRPFDALGQPDAAFGGGAAAQAFRLDDGSGSIHAPVAAMAGDAGVVAAWVEGEGAAAVITGRFLSSLRGVVGTEFHATEGDGPQSDAAVIGYEVVDAANDTAEYGFFLGYAEKAETGPYGRLLLERMTLYVRPEDGAIDPALGGERQPQSVGLDGRILLDGENGQTNDPLVTQLSATGRSLSLTTLHDGEVVASWVEPGANGAENVEIRVLAPTFGADEYTAFAEVTEAKAPRLAVSGIDAGTAVRVVGLGFNFAVTYLDDGVFKAQLYTGQGGAWIKGTTVEFDAVPTGDTGTIGEVALVATDLDGTAFTMFVEVTSGTGPDAVTSIHAQHFDGAGKVLGAPFQVFGTVGSLAPGGFAAAPLDDGRLVLAARGDAGDGADPDGIIGAMLDTRTPGEVIIGPRDGAPRDLLVGTTGDDVIDGRVLEDELHGGLGRDLVLGGTENDTLFGESGNDTLLGGSEDDSLLGGAGDDLLLGGFGVDTLDGGEGSDTVSMQGEFARFRVDLAAQVVQSDRDPALGTVRAGFATEDTLVSVENATGGEADDTLIGDAGDNILQGGGGNDRIIGGEGTDTAVFRADRSDYVIGQAPDGTVLVTLRGYGPEGTDRVSGVEVFRFADGDYSLVQLLAANLLTGKAVDGYISGATVFWDADGDRQQDAGEAAAVTTYAGGFSLTGPGGALVLRGGVDIATLLENPFVLEAPDAATVITPLTTLAVRYAALSGDDPAEARDAILRGLGLPAALDLFGLDPVRGVLDGVAGARDLVLAGTQVVDTLSLVQAARAAAGLAEIDLFGALAGHLAGLPAGTAFDLAVADDLADFLHDIGIGTAQAAVLSRIIAAGNALAAQRLDMAATAREALTELAAASIVARQEAAAAIEAAGNNPAALAALEADFTGAALAGRVTGALALVGDVDGDGQIDGSSLALTGTSVAENAAGAVIGSLRIAAPAGTGVTWEVLDGGQPADRFVVDTLGGEAVLRLVPGLALDYEAVRSVPLTIRAMLDDGTVLTRDVTVTVLDRDDPVTASPGGVTAATLTEDLDVPAPPALPLLTAAGQFGFTDQDLGRAHGVTAAPAGAMLNGQAYAGGLPGTFAVTLAEAVALGTGTVGWTYTVDNAALQGLGEGDELALTWRVSVGSNAEFRASALPGLAQADQHIARLAGGNYVLVWTETRDGADFPSVYARVFAADGTPVTADVRVNLTEPQLGAQTPSVAALPGGGFVVVWRSDGDQGAGDSSFGIAGQVFSGNGARVGGEFAANIATTVGDQDAPQVVALAGDRFLVTWTSREEGIGFIPGPDGQPGQVVTGTHTLLQGQIFQAGPAGASPQIDPDSSEVAELRLTPLDPPAGAALLPSIDASRTLALADGGFATAWTWSLSDRVEVLFQAFDAAGLPVGPAVLANGVGDAIVSAQQFTALGAAALTDGGFALAWQRSDGQAVQIRAFAADGTARTDLLSLDGAPSAVQLTALSGGGFVVAWIDQANLQVHGQAFSAAGLAIGDRFAASAGGLSGPQQDLRIVAVADGGFVLAWAEQHGLDIDVFAQEFDAGGTASAPGYQLNLDTAGTQELPELVALAGGGFAATWISRAAGDAVVGRVIEPSGAGSGSQLITVTLRGVNDAPVAEDLVANPEPGAQLVEAGAGTAGSALLTGDLRAENVWSDADAGELGLLRVTQGAVPGGTLQALAFHPATGEAALRGTFGTLYLTAEGGYRYVLDNLDPDTQALRANQAVSETFAYRVANGPGAGDAATASLTIRILGTNDRPTATAETASIDLPGRPDLLTGASEASGSIADNVGDVDAGEAALLRLSRVVGSGGPATAFPGVIIGTYGTLSINGNGAWSYALNLADPDTRAIAIGSTVQDVFSYTVANGQGADNSATATITVAISLPGLFGTALDDLILGDAQENFIAGLGGNDTLRGFGAGDRLLGNEGNDSLDGGGGADTMEGGAGDDTYLVSDAGDVVLEESGHDLVRALVDVTLADGVEDLVLLGMAVAGTGNDLDNLIAGNAAANLLQGLGGNDTLDGAGGADTLAGGEGDDTYVVDDAGAVVTEAPGEGTDKVLTTLASHTLAAEVETLLFTGAGDFAGTGNALANRITGGSGQDILDGGAGADTLQGLGGNDTYIVDDAGDLVTEAAGGGTDTVRTALSSHTLAAEVENLVYTGAGSFAGTGNGGANLITGGVLNDTLEGAEGNDTLNGGAGIDRLVGGAGDDTYLVDSAADAVVEQAGGGIDTVLSTELAFSLSALEEVENLVLLGDANSVGTGNTKANRLTSGAGADALDGGAGADTMTGGGGDDTYTVDDAGDLVVEVAGGGNDRVNASVSHTLSAEVETLVLTGAASINGTGNDLANLIEGNAGANILSGLAGNDTLRGQGSNDTLLGGADDDSLDGGAGADSMAGGEGDDVYLVDNTGDVIQEAPGGGRDRVFASASYTLSAELESLRLTGGAAISGTGNELDNLIEGNGAGNQLSGGAGNDTLDGGAGADAMTGGAGNDTFVVDNAGDTVTEALNDGTDTIRTSLASYSLATSGNVENLVYTGIGGFAGTGNALANMLTSGDGNDTLDGGIGADTLSGGLGNDTYVVDHAGDAVIEDAGGGTDTIRTTLATYSLAALPAIETLVYTGAGSFAGTGNDGANSLAGGAGNDTLDGGIGADTLSGGLGNDTYLVDSILDVVVEGAAGGTDTVVTTLLTYFLGTQIENAAFAGTGNFAATGNTNANLLTGGSGNDTLNGAGGIDTMVGGLGDDTYVVDHASDVVTEAVNGGSDTIRTTLLSLSLAGLANVEHLVFIGTGSFSGIGNGAANSLAGDVGSDTLDGGAGADTMAGGAGNDIYLVDSSADLVVEADGGGLDTVRTTLGTYSLAAFANVETLVFTGTGAFNGTGNGAANSLAGGAGNDTLDGGAGADTLAGGAGNDTYLVDNALDTITESTGIDTVITTLLAYTLGTPLEHLAYTGSGNFAGTGNGSANRLTGGSGNDTLNGLAGNDTMVGGLGNDTYVVDSAADLVDEALGGGIDTIRTSLASLDLRTRAGVENLEYTGASAFSGIGTTADNAITSGIGNDTLDGGAGNDTLTGGGGNDTYLVDSTGDQVVEAPGGGTDTIRTTVGTYSLGALANVENLVFTGTGNFNGTGNAAANSLSGGAGNDTLDGGAGADIMAGGAGNDAYVVDNAGDVVTEAAAGGTDTVSTSLAAYTLSANVENLIFTGAGSFSGIGNTVNNQINGGSGNDTLNGGTGADTLSGGAGNDLYVVDNSNDLVLEGANGGTDTIQTTLGSFSLAGLSNLENLIFSGTGAFSGTGNGLANAITGGTGNDTLNGGGGADVLTGGAGNDTFRFQAGEAQGDVVVGFAGNGALAGDQLVFAGYGTAAQGASFTDLGGGSWRITSANGLTSETITLLGAPTVHSSDVIFV</sequence>
<gene>
    <name evidence="5" type="ORF">CKO45_13000</name>
</gene>
<name>A0ABS1CYQ2_9PROT</name>
<dbReference type="Pfam" id="PF17803">
    <property type="entry name" value="Cadherin_4"/>
    <property type="match status" value="1"/>
</dbReference>
<protein>
    <recommendedName>
        <fullName evidence="4">RapA2 cadherin-like domain-containing protein</fullName>
    </recommendedName>
</protein>
<evidence type="ECO:0000313" key="5">
    <source>
        <dbReference type="EMBL" id="MBK1659152.1"/>
    </source>
</evidence>
<reference evidence="5 6" key="1">
    <citation type="journal article" date="2020" name="Microorganisms">
        <title>Osmotic Adaptation and Compatible Solute Biosynthesis of Phototrophic Bacteria as Revealed from Genome Analyses.</title>
        <authorList>
            <person name="Imhoff J.F."/>
            <person name="Rahn T."/>
            <person name="Kunzel S."/>
            <person name="Keller A."/>
            <person name="Neulinger S.C."/>
        </authorList>
    </citation>
    <scope>NUCLEOTIDE SEQUENCE [LARGE SCALE GENOMIC DNA]</scope>
    <source>
        <strain evidence="5 6">DSM 15382</strain>
    </source>
</reference>
<evidence type="ECO:0000256" key="1">
    <source>
        <dbReference type="ARBA" id="ARBA00004613"/>
    </source>
</evidence>
<keyword evidence="2" id="KW-0964">Secreted</keyword>
<feature type="region of interest" description="Disordered" evidence="3">
    <location>
        <begin position="3031"/>
        <end position="3057"/>
    </location>
</feature>
<dbReference type="RefSeq" id="WP_133220724.1">
    <property type="nucleotide sequence ID" value="NZ_NRSG01000086.1"/>
</dbReference>
<dbReference type="PANTHER" id="PTHR38340:SF1">
    <property type="entry name" value="S-LAYER PROTEIN"/>
    <property type="match status" value="1"/>
</dbReference>
<comment type="caution">
    <text evidence="5">The sequence shown here is derived from an EMBL/GenBank/DDBJ whole genome shotgun (WGS) entry which is preliminary data.</text>
</comment>
<dbReference type="CDD" id="cd11304">
    <property type="entry name" value="Cadherin_repeat"/>
    <property type="match status" value="1"/>
</dbReference>
<dbReference type="EMBL" id="NRSG01000086">
    <property type="protein sequence ID" value="MBK1659152.1"/>
    <property type="molecule type" value="Genomic_DNA"/>
</dbReference>
<dbReference type="PROSITE" id="PS00330">
    <property type="entry name" value="HEMOLYSIN_CALCIUM"/>
    <property type="match status" value="10"/>
</dbReference>
<dbReference type="Pfam" id="PF00353">
    <property type="entry name" value="HemolysinCabind"/>
    <property type="match status" value="21"/>
</dbReference>
<dbReference type="PRINTS" id="PR00313">
    <property type="entry name" value="CABNDNGRPT"/>
</dbReference>
<keyword evidence="6" id="KW-1185">Reference proteome</keyword>
<dbReference type="InterPro" id="IPR050557">
    <property type="entry name" value="RTX_toxin/Mannuronan_C5-epim"/>
</dbReference>
<organism evidence="5 6">
    <name type="scientific">Paracraurococcus ruber</name>
    <dbReference type="NCBI Taxonomy" id="77675"/>
    <lineage>
        <taxon>Bacteria</taxon>
        <taxon>Pseudomonadati</taxon>
        <taxon>Pseudomonadota</taxon>
        <taxon>Alphaproteobacteria</taxon>
        <taxon>Acetobacterales</taxon>
        <taxon>Roseomonadaceae</taxon>
        <taxon>Paracraurococcus</taxon>
    </lineage>
</organism>
<dbReference type="InterPro" id="IPR011049">
    <property type="entry name" value="Serralysin-like_metalloprot_C"/>
</dbReference>
<dbReference type="InterPro" id="IPR018511">
    <property type="entry name" value="Hemolysin-typ_Ca-bd_CS"/>
</dbReference>
<dbReference type="InterPro" id="IPR010221">
    <property type="entry name" value="VCBS_dom"/>
</dbReference>
<evidence type="ECO:0000313" key="6">
    <source>
        <dbReference type="Proteomes" id="UP000697995"/>
    </source>
</evidence>
<dbReference type="SUPFAM" id="SSF51120">
    <property type="entry name" value="beta-Roll"/>
    <property type="match status" value="15"/>
</dbReference>
<proteinExistence type="predicted"/>
<feature type="domain" description="RapA2 cadherin-like" evidence="4">
    <location>
        <begin position="2406"/>
        <end position="2498"/>
    </location>
</feature>